<feature type="signal peptide" evidence="1">
    <location>
        <begin position="1"/>
        <end position="24"/>
    </location>
</feature>
<dbReference type="Proteomes" id="UP000014174">
    <property type="component" value="Unassembled WGS sequence"/>
</dbReference>
<dbReference type="OrthoDB" id="1148550at2"/>
<keyword evidence="1" id="KW-0732">Signal</keyword>
<evidence type="ECO:0008006" key="4">
    <source>
        <dbReference type="Google" id="ProtNLM"/>
    </source>
</evidence>
<evidence type="ECO:0000313" key="2">
    <source>
        <dbReference type="EMBL" id="EOR93582.1"/>
    </source>
</evidence>
<reference evidence="2 3" key="1">
    <citation type="journal article" date="2013" name="Genome Announc.">
        <title>Draft Genome Sequence of Arcticibacter svalbardensis Strain MN12-7T, a Member of the Family Sphingobacteriaceae Isolated from an Arctic Soil Sample.</title>
        <authorList>
            <person name="Shivaji S."/>
            <person name="Ara S."/>
            <person name="Prasad S."/>
            <person name="Manasa B.P."/>
            <person name="Begum Z."/>
            <person name="Singh A."/>
            <person name="Kumar Pinnaka A."/>
        </authorList>
    </citation>
    <scope>NUCLEOTIDE SEQUENCE [LARGE SCALE GENOMIC DNA]</scope>
    <source>
        <strain evidence="2 3">MN12-7</strain>
    </source>
</reference>
<protein>
    <recommendedName>
        <fullName evidence="4">DUF4198 domain-containing protein</fullName>
    </recommendedName>
</protein>
<keyword evidence="3" id="KW-1185">Reference proteome</keyword>
<dbReference type="RefSeq" id="WP_016196524.1">
    <property type="nucleotide sequence ID" value="NZ_AQPN01000110.1"/>
</dbReference>
<dbReference type="eggNOG" id="COG5266">
    <property type="taxonomic scope" value="Bacteria"/>
</dbReference>
<dbReference type="SUPFAM" id="SSF49478">
    <property type="entry name" value="Cna protein B-type domain"/>
    <property type="match status" value="1"/>
</dbReference>
<dbReference type="AlphaFoldDB" id="R9GP24"/>
<evidence type="ECO:0000256" key="1">
    <source>
        <dbReference type="SAM" id="SignalP"/>
    </source>
</evidence>
<evidence type="ECO:0000313" key="3">
    <source>
        <dbReference type="Proteomes" id="UP000014174"/>
    </source>
</evidence>
<dbReference type="PATRIC" id="fig|1150600.3.peg.3263"/>
<dbReference type="EMBL" id="AQPN01000110">
    <property type="protein sequence ID" value="EOR93582.1"/>
    <property type="molecule type" value="Genomic_DNA"/>
</dbReference>
<dbReference type="STRING" id="1150600.ADIARSV_3295"/>
<organism evidence="2 3">
    <name type="scientific">Arcticibacter svalbardensis MN12-7</name>
    <dbReference type="NCBI Taxonomy" id="1150600"/>
    <lineage>
        <taxon>Bacteria</taxon>
        <taxon>Pseudomonadati</taxon>
        <taxon>Bacteroidota</taxon>
        <taxon>Sphingobacteriia</taxon>
        <taxon>Sphingobacteriales</taxon>
        <taxon>Sphingobacteriaceae</taxon>
        <taxon>Arcticibacter</taxon>
    </lineage>
</organism>
<sequence length="237" mass="26410">MKNIKIMMLIFLLSFVSNSIFAHALWIETKSTGNVGQKQVVKVFYGEFVSNERDSVDKWYSDVNEFSLWLVGPDQKKTQIAVVPGVNFFEGAFTPVQSGAYTVMVSHEAKELGGLTKYHFLSSANIVVGKVLPTATQNTNVLKLHVDAVLTAKVNKMVQVKSFLNDQVAKGKTVAVFTPSGWSKELKTNDYGVVEFEPLWAGRYVIEISDMDKTAGKHHGKDFNATWRGATYSFEVK</sequence>
<comment type="caution">
    <text evidence="2">The sequence shown here is derived from an EMBL/GenBank/DDBJ whole genome shotgun (WGS) entry which is preliminary data.</text>
</comment>
<name>R9GP24_9SPHI</name>
<proteinExistence type="predicted"/>
<gene>
    <name evidence="2" type="ORF">ADIARSV_3295</name>
</gene>
<feature type="chain" id="PRO_5004481913" description="DUF4198 domain-containing protein" evidence="1">
    <location>
        <begin position="25"/>
        <end position="237"/>
    </location>
</feature>
<accession>R9GP24</accession>